<dbReference type="RefSeq" id="WP_290334060.1">
    <property type="nucleotide sequence ID" value="NZ_JAUFPU010000018.1"/>
</dbReference>
<dbReference type="Proteomes" id="UP001180081">
    <property type="component" value="Unassembled WGS sequence"/>
</dbReference>
<evidence type="ECO:0000313" key="1">
    <source>
        <dbReference type="EMBL" id="MDN3578729.1"/>
    </source>
</evidence>
<evidence type="ECO:0000313" key="2">
    <source>
        <dbReference type="Proteomes" id="UP001180081"/>
    </source>
</evidence>
<accession>A0ABT8BB71</accession>
<keyword evidence="2" id="KW-1185">Reference proteome</keyword>
<name>A0ABT8BB71_9NEIS</name>
<gene>
    <name evidence="1" type="ORF">QWZ03_18335</name>
</gene>
<dbReference type="EMBL" id="JAUFPU010000018">
    <property type="protein sequence ID" value="MDN3578729.1"/>
    <property type="molecule type" value="Genomic_DNA"/>
</dbReference>
<organism evidence="1 2">
    <name type="scientific">Chitinimonas viridis</name>
    <dbReference type="NCBI Taxonomy" id="664880"/>
    <lineage>
        <taxon>Bacteria</taxon>
        <taxon>Pseudomonadati</taxon>
        <taxon>Pseudomonadota</taxon>
        <taxon>Betaproteobacteria</taxon>
        <taxon>Neisseriales</taxon>
        <taxon>Chitinibacteraceae</taxon>
        <taxon>Chitinimonas</taxon>
    </lineage>
</organism>
<sequence length="163" mass="18194">MLSTSDMIEQFQRYNPEVCKALDGFFANFRDECKRLCEHDVNPRAKFSYESSEPTQFTMAWLGHELTLRLSYGIGEIGNAIGIVSCRAETPADPTAGVEVTAFAFNNLGQLGQKSPPGINQTAFSMADPSSVWYLAKMVLYLALSRRSSLWAKEKGDFLAYKD</sequence>
<proteinExistence type="predicted"/>
<protein>
    <submittedName>
        <fullName evidence="1">Uncharacterized protein</fullName>
    </submittedName>
</protein>
<reference evidence="1" key="2">
    <citation type="submission" date="2023-06" db="EMBL/GenBank/DDBJ databases">
        <authorList>
            <person name="Lucena T."/>
            <person name="Sun Q."/>
        </authorList>
    </citation>
    <scope>NUCLEOTIDE SEQUENCE</scope>
    <source>
        <strain evidence="1">CECT 7703</strain>
    </source>
</reference>
<reference evidence="1" key="1">
    <citation type="journal article" date="2014" name="Int. J. Syst. Evol. Microbiol.">
        <title>Complete genome of a new Firmicutes species belonging to the dominant human colonic microbiota ('Ruminococcus bicirculans') reveals two chromosomes and a selective capacity to utilize plant glucans.</title>
        <authorList>
            <consortium name="NISC Comparative Sequencing Program"/>
            <person name="Wegmann U."/>
            <person name="Louis P."/>
            <person name="Goesmann A."/>
            <person name="Henrissat B."/>
            <person name="Duncan S.H."/>
            <person name="Flint H.J."/>
        </authorList>
    </citation>
    <scope>NUCLEOTIDE SEQUENCE</scope>
    <source>
        <strain evidence="1">CECT 7703</strain>
    </source>
</reference>
<comment type="caution">
    <text evidence="1">The sequence shown here is derived from an EMBL/GenBank/DDBJ whole genome shotgun (WGS) entry which is preliminary data.</text>
</comment>